<evidence type="ECO:0000256" key="1">
    <source>
        <dbReference type="SAM" id="Phobius"/>
    </source>
</evidence>
<dbReference type="Proteomes" id="UP000018545">
    <property type="component" value="Chromosome"/>
</dbReference>
<feature type="transmembrane region" description="Helical" evidence="1">
    <location>
        <begin position="18"/>
        <end position="36"/>
    </location>
</feature>
<reference evidence="2 3" key="1">
    <citation type="journal article" date="2014" name="Genome Announc.">
        <title>Complete Genome Sequence of Cronobacter sakazakii Strain CMCC 45402.</title>
        <authorList>
            <person name="Zhao Z."/>
            <person name="Wang L."/>
            <person name="Wang B."/>
            <person name="Liang H."/>
            <person name="Ye Q."/>
            <person name="Zeng M."/>
        </authorList>
    </citation>
    <scope>NUCLEOTIDE SEQUENCE [LARGE SCALE GENOMIC DNA]</scope>
    <source>
        <strain evidence="3">45402</strain>
    </source>
</reference>
<accession>V5TXV8</accession>
<sequence>MTAIGAAPSGAASATVKSVIKVAAVFMVFLQVIYLAEVSTPH</sequence>
<proteinExistence type="predicted"/>
<keyword evidence="1" id="KW-0472">Membrane</keyword>
<evidence type="ECO:0000313" key="3">
    <source>
        <dbReference type="Proteomes" id="UP000018545"/>
    </source>
</evidence>
<name>V5TXV8_9ENTR</name>
<organism evidence="2 3">
    <name type="scientific">Cronobacter malonaticus</name>
    <dbReference type="NCBI Taxonomy" id="413503"/>
    <lineage>
        <taxon>Bacteria</taxon>
        <taxon>Pseudomonadati</taxon>
        <taxon>Pseudomonadota</taxon>
        <taxon>Gammaproteobacteria</taxon>
        <taxon>Enterobacterales</taxon>
        <taxon>Enterobacteriaceae</taxon>
        <taxon>Cronobacter</taxon>
    </lineage>
</organism>
<dbReference type="EMBL" id="CP006731">
    <property type="protein sequence ID" value="AHB69752.1"/>
    <property type="molecule type" value="Genomic_DNA"/>
</dbReference>
<evidence type="ECO:0000313" key="2">
    <source>
        <dbReference type="EMBL" id="AHB69752.1"/>
    </source>
</evidence>
<keyword evidence="1" id="KW-0812">Transmembrane</keyword>
<keyword evidence="1" id="KW-1133">Transmembrane helix</keyword>
<dbReference type="HOGENOM" id="CLU_3250260_0_0_6"/>
<protein>
    <submittedName>
        <fullName evidence="2">Uncharacterized protein</fullName>
    </submittedName>
</protein>
<dbReference type="KEGG" id="csi:P262_01957"/>
<dbReference type="AlphaFoldDB" id="V5TXV8"/>
<gene>
    <name evidence="2" type="ORF">P262_01957</name>
</gene>